<protein>
    <submittedName>
        <fullName evidence="1">Uncharacterized protein</fullName>
    </submittedName>
</protein>
<sequence>MGRRTRRQCVTLLEFLKVSISGGSGCGDRGWRVSHKADYKTRLLASESVYSPRQPWYAVGCDSRNGPKPTFDKTRASLSWTYISSAVVIVRSVLSKHPPVVEGRPRPQRPRKWSRRARRARSACDLRAALFRNFSFRSSAPTPAPADEATSWIGFI</sequence>
<dbReference type="EMBL" id="BGZK01000241">
    <property type="protein sequence ID" value="GBP31055.1"/>
    <property type="molecule type" value="Genomic_DNA"/>
</dbReference>
<dbReference type="AlphaFoldDB" id="A0A4C1UX87"/>
<evidence type="ECO:0000313" key="2">
    <source>
        <dbReference type="Proteomes" id="UP000299102"/>
    </source>
</evidence>
<proteinExistence type="predicted"/>
<keyword evidence="2" id="KW-1185">Reference proteome</keyword>
<accession>A0A4C1UX87</accession>
<reference evidence="1 2" key="1">
    <citation type="journal article" date="2019" name="Commun. Biol.">
        <title>The bagworm genome reveals a unique fibroin gene that provides high tensile strength.</title>
        <authorList>
            <person name="Kono N."/>
            <person name="Nakamura H."/>
            <person name="Ohtoshi R."/>
            <person name="Tomita M."/>
            <person name="Numata K."/>
            <person name="Arakawa K."/>
        </authorList>
    </citation>
    <scope>NUCLEOTIDE SEQUENCE [LARGE SCALE GENOMIC DNA]</scope>
</reference>
<name>A0A4C1UX87_EUMVA</name>
<dbReference type="Proteomes" id="UP000299102">
    <property type="component" value="Unassembled WGS sequence"/>
</dbReference>
<comment type="caution">
    <text evidence="1">The sequence shown here is derived from an EMBL/GenBank/DDBJ whole genome shotgun (WGS) entry which is preliminary data.</text>
</comment>
<gene>
    <name evidence="1" type="ORF">EVAR_77350_1</name>
</gene>
<organism evidence="1 2">
    <name type="scientific">Eumeta variegata</name>
    <name type="common">Bagworm moth</name>
    <name type="synonym">Eumeta japonica</name>
    <dbReference type="NCBI Taxonomy" id="151549"/>
    <lineage>
        <taxon>Eukaryota</taxon>
        <taxon>Metazoa</taxon>
        <taxon>Ecdysozoa</taxon>
        <taxon>Arthropoda</taxon>
        <taxon>Hexapoda</taxon>
        <taxon>Insecta</taxon>
        <taxon>Pterygota</taxon>
        <taxon>Neoptera</taxon>
        <taxon>Endopterygota</taxon>
        <taxon>Lepidoptera</taxon>
        <taxon>Glossata</taxon>
        <taxon>Ditrysia</taxon>
        <taxon>Tineoidea</taxon>
        <taxon>Psychidae</taxon>
        <taxon>Oiketicinae</taxon>
        <taxon>Eumeta</taxon>
    </lineage>
</organism>
<evidence type="ECO:0000313" key="1">
    <source>
        <dbReference type="EMBL" id="GBP31055.1"/>
    </source>
</evidence>